<feature type="transmembrane region" description="Helical" evidence="1">
    <location>
        <begin position="511"/>
        <end position="531"/>
    </location>
</feature>
<feature type="transmembrane region" description="Helical" evidence="1">
    <location>
        <begin position="298"/>
        <end position="318"/>
    </location>
</feature>
<reference evidence="2" key="1">
    <citation type="submission" date="2021-04" db="EMBL/GenBank/DDBJ databases">
        <title>Taxonomic assessment of Weissella genus.</title>
        <authorList>
            <person name="Fanelli F."/>
            <person name="Chieffi D."/>
            <person name="Dell'Aquila A."/>
            <person name="Gyu-Sung C."/>
            <person name="Franz C.M.A.P."/>
            <person name="Fusco V."/>
        </authorList>
    </citation>
    <scope>NUCLEOTIDE SEQUENCE</scope>
    <source>
        <strain evidence="2">LMG 25373</strain>
    </source>
</reference>
<dbReference type="EMBL" id="JAGMVS010000039">
    <property type="protein sequence ID" value="MCM2436748.1"/>
    <property type="molecule type" value="Genomic_DNA"/>
</dbReference>
<feature type="transmembrane region" description="Helical" evidence="1">
    <location>
        <begin position="400"/>
        <end position="422"/>
    </location>
</feature>
<feature type="transmembrane region" description="Helical" evidence="1">
    <location>
        <begin position="20"/>
        <end position="41"/>
    </location>
</feature>
<evidence type="ECO:0000313" key="3">
    <source>
        <dbReference type="Proteomes" id="UP001057481"/>
    </source>
</evidence>
<keyword evidence="1" id="KW-0812">Transmembrane</keyword>
<feature type="transmembrane region" description="Helical" evidence="1">
    <location>
        <begin position="442"/>
        <end position="461"/>
    </location>
</feature>
<feature type="transmembrane region" description="Helical" evidence="1">
    <location>
        <begin position="468"/>
        <end position="485"/>
    </location>
</feature>
<feature type="transmembrane region" description="Helical" evidence="1">
    <location>
        <begin position="128"/>
        <end position="155"/>
    </location>
</feature>
<feature type="transmembrane region" description="Helical" evidence="1">
    <location>
        <begin position="241"/>
        <end position="261"/>
    </location>
</feature>
<gene>
    <name evidence="2" type="ORF">KAK10_02225</name>
</gene>
<feature type="transmembrane region" description="Helical" evidence="1">
    <location>
        <begin position="167"/>
        <end position="186"/>
    </location>
</feature>
<organism evidence="2 3">
    <name type="scientific">Periweissella beninensis</name>
    <dbReference type="NCBI Taxonomy" id="504936"/>
    <lineage>
        <taxon>Bacteria</taxon>
        <taxon>Bacillati</taxon>
        <taxon>Bacillota</taxon>
        <taxon>Bacilli</taxon>
        <taxon>Lactobacillales</taxon>
        <taxon>Lactobacillaceae</taxon>
        <taxon>Periweissella</taxon>
    </lineage>
</organism>
<keyword evidence="3" id="KW-1185">Reference proteome</keyword>
<feature type="transmembrane region" description="Helical" evidence="1">
    <location>
        <begin position="198"/>
        <end position="214"/>
    </location>
</feature>
<keyword evidence="1" id="KW-0472">Membrane</keyword>
<comment type="caution">
    <text evidence="2">The sequence shown here is derived from an EMBL/GenBank/DDBJ whole genome shotgun (WGS) entry which is preliminary data.</text>
</comment>
<accession>A0ABT0VHX7</accession>
<keyword evidence="1" id="KW-1133">Transmembrane helix</keyword>
<evidence type="ECO:0000256" key="1">
    <source>
        <dbReference type="SAM" id="Phobius"/>
    </source>
</evidence>
<feature type="transmembrane region" description="Helical" evidence="1">
    <location>
        <begin position="77"/>
        <end position="100"/>
    </location>
</feature>
<protein>
    <submittedName>
        <fullName evidence="2">ABC transporter permease</fullName>
    </submittedName>
</protein>
<proteinExistence type="predicted"/>
<sequence length="538" mass="59369">MQTSNRNAKYLLLTNLQQNLKFSLIWLILLLTMLASGASKLEAAFVGKASSSIAIVKILQAPSMMAMFGTIPRVATYNTAIVFAGVMVVFMIILQALWVMQLIIRNTCVQEENGLIEMIRALNVGRTAIITATLLELLIDSIIMSGFYFLLLFTIDMNGTNLYGDCLFALGMLSANLLFGSIALLFGQLTNNSRTASTLSYMFLLFTYLLRLVTDLKQQKLTWFSPIGWFEKVDFYTKNNLWELGLSLLVSILVISSAFIIGSNRDLGSSIISERAGRTTAASWLHSIPTLLWRTERYLFIGWLISAVIFGCVMGSMLNGVGDIVKTNSLYRKILDVGQINAANQSMILSFLGMYLSIFIALAAIAGVQIVFRLKRDDNFGYLSIIHAGKPTRITISASYYCFGLLVGGLVLSAGLLALFFTGNTVLNQPLPLRYLEHLLSASIPAVTSFIALGIAISGLWPRLSILFWIYMGSGLIVKVFRGLFDLPKQIDNLTPFGWITNVPLTAVSQMWLSVMIISTGVLFVLGIAGYRQQDLTL</sequence>
<evidence type="ECO:0000313" key="2">
    <source>
        <dbReference type="EMBL" id="MCM2436748.1"/>
    </source>
</evidence>
<name>A0ABT0VHX7_9LACO</name>
<feature type="transmembrane region" description="Helical" evidence="1">
    <location>
        <begin position="348"/>
        <end position="372"/>
    </location>
</feature>
<dbReference type="Proteomes" id="UP001057481">
    <property type="component" value="Unassembled WGS sequence"/>
</dbReference>
<dbReference type="RefSeq" id="WP_205143289.1">
    <property type="nucleotide sequence ID" value="NZ_JAFBDN010000004.1"/>
</dbReference>